<dbReference type="PANTHER" id="PTHR32309">
    <property type="entry name" value="TYROSINE-PROTEIN KINASE"/>
    <property type="match status" value="1"/>
</dbReference>
<feature type="domain" description="Polysaccharide chain length determinant N-terminal" evidence="8">
    <location>
        <begin position="33"/>
        <end position="106"/>
    </location>
</feature>
<dbReference type="PANTHER" id="PTHR32309:SF13">
    <property type="entry name" value="FERRIC ENTEROBACTIN TRANSPORT PROTEIN FEPE"/>
    <property type="match status" value="1"/>
</dbReference>
<evidence type="ECO:0000259" key="8">
    <source>
        <dbReference type="Pfam" id="PF02706"/>
    </source>
</evidence>
<keyword evidence="4 7" id="KW-1133">Transmembrane helix</keyword>
<feature type="compositionally biased region" description="Polar residues" evidence="6">
    <location>
        <begin position="373"/>
        <end position="388"/>
    </location>
</feature>
<dbReference type="Proteomes" id="UP001315278">
    <property type="component" value="Unassembled WGS sequence"/>
</dbReference>
<dbReference type="EMBL" id="JAFCJH010000009">
    <property type="protein sequence ID" value="MBR0795981.1"/>
    <property type="molecule type" value="Genomic_DNA"/>
</dbReference>
<organism evidence="9 10">
    <name type="scientific">Bradyrhizobium jicamae</name>
    <dbReference type="NCBI Taxonomy" id="280332"/>
    <lineage>
        <taxon>Bacteria</taxon>
        <taxon>Pseudomonadati</taxon>
        <taxon>Pseudomonadota</taxon>
        <taxon>Alphaproteobacteria</taxon>
        <taxon>Hyphomicrobiales</taxon>
        <taxon>Nitrobacteraceae</taxon>
        <taxon>Bradyrhizobium</taxon>
    </lineage>
</organism>
<evidence type="ECO:0000256" key="3">
    <source>
        <dbReference type="ARBA" id="ARBA00022692"/>
    </source>
</evidence>
<feature type="region of interest" description="Disordered" evidence="6">
    <location>
        <begin position="354"/>
        <end position="388"/>
    </location>
</feature>
<protein>
    <recommendedName>
        <fullName evidence="8">Polysaccharide chain length determinant N-terminal domain-containing protein</fullName>
    </recommendedName>
</protein>
<dbReference type="InterPro" id="IPR003856">
    <property type="entry name" value="LPS_length_determ_N"/>
</dbReference>
<evidence type="ECO:0000256" key="5">
    <source>
        <dbReference type="ARBA" id="ARBA00023136"/>
    </source>
</evidence>
<comment type="caution">
    <text evidence="9">The sequence shown here is derived from an EMBL/GenBank/DDBJ whole genome shotgun (WGS) entry which is preliminary data.</text>
</comment>
<gene>
    <name evidence="9" type="ORF">JQ615_11325</name>
</gene>
<keyword evidence="3 7" id="KW-0812">Transmembrane</keyword>
<evidence type="ECO:0000256" key="1">
    <source>
        <dbReference type="ARBA" id="ARBA00004651"/>
    </source>
</evidence>
<dbReference type="InterPro" id="IPR050445">
    <property type="entry name" value="Bact_polysacc_biosynth/exp"/>
</dbReference>
<feature type="transmembrane region" description="Helical" evidence="7">
    <location>
        <begin position="314"/>
        <end position="336"/>
    </location>
</feature>
<evidence type="ECO:0000256" key="4">
    <source>
        <dbReference type="ARBA" id="ARBA00022989"/>
    </source>
</evidence>
<keyword evidence="2" id="KW-1003">Cell membrane</keyword>
<evidence type="ECO:0000313" key="9">
    <source>
        <dbReference type="EMBL" id="MBR0795981.1"/>
    </source>
</evidence>
<feature type="transmembrane region" description="Helical" evidence="7">
    <location>
        <begin position="39"/>
        <end position="62"/>
    </location>
</feature>
<evidence type="ECO:0000256" key="6">
    <source>
        <dbReference type="SAM" id="MobiDB-lite"/>
    </source>
</evidence>
<evidence type="ECO:0000313" key="10">
    <source>
        <dbReference type="Proteomes" id="UP001315278"/>
    </source>
</evidence>
<evidence type="ECO:0000256" key="2">
    <source>
        <dbReference type="ARBA" id="ARBA00022475"/>
    </source>
</evidence>
<dbReference type="Pfam" id="PF02706">
    <property type="entry name" value="Wzz"/>
    <property type="match status" value="1"/>
</dbReference>
<name>A0ABS5FGS5_9BRAD</name>
<keyword evidence="5 7" id="KW-0472">Membrane</keyword>
<keyword evidence="10" id="KW-1185">Reference proteome</keyword>
<dbReference type="RefSeq" id="WP_212492589.1">
    <property type="nucleotide sequence ID" value="NZ_JAFCJH010000009.1"/>
</dbReference>
<evidence type="ECO:0000256" key="7">
    <source>
        <dbReference type="SAM" id="Phobius"/>
    </source>
</evidence>
<reference evidence="10" key="1">
    <citation type="journal article" date="2021" name="ISME J.">
        <title>Evolutionary origin and ecological implication of a unique nif island in free-living Bradyrhizobium lineages.</title>
        <authorList>
            <person name="Tao J."/>
        </authorList>
    </citation>
    <scope>NUCLEOTIDE SEQUENCE [LARGE SCALE GENOMIC DNA]</scope>
    <source>
        <strain evidence="10">SZCCT0434</strain>
    </source>
</reference>
<proteinExistence type="predicted"/>
<comment type="subcellular location">
    <subcellularLocation>
        <location evidence="1">Cell membrane</location>
        <topology evidence="1">Multi-pass membrane protein</topology>
    </subcellularLocation>
</comment>
<sequence>MLQTHKVDHSASLDTILQPEFRSPVRGVWIAFLRRRFSVMLLACGATFVAAVLYLVVAVPTFTAQAQLVVDSKAAPGDTTSVSTIVESQIEIIKSEAVARAVIRKLDLAADPEFSGHGIVRGMIRWASRLLGWSRPVTSSDLTRYAMDSFKRKLTAKRVGLTYIVQLTFDSADPDRAAQVLNAVAETYVLAEMEAKYKSALQSEKWVRDRTIELSNQAAAAKKAVADYKRRNDIANAPSASDAGALPSQSLAATPRELSELESAAEATARTLDNFVRVQRYMEAQQQTVGAGPVLEAHLLTEASRPSGASSPKVGLVLAIAIVGGLILGGAFGILLDLADGSIRISGYESGLSVQDGGIERSGPGGIRPDPQSEASTTTRPVRLTSSA</sequence>
<accession>A0ABS5FGS5</accession>